<feature type="region of interest" description="Disordered" evidence="1">
    <location>
        <begin position="103"/>
        <end position="128"/>
    </location>
</feature>
<feature type="compositionally biased region" description="Low complexity" evidence="1">
    <location>
        <begin position="152"/>
        <end position="178"/>
    </location>
</feature>
<feature type="region of interest" description="Disordered" evidence="1">
    <location>
        <begin position="743"/>
        <end position="854"/>
    </location>
</feature>
<feature type="region of interest" description="Disordered" evidence="1">
    <location>
        <begin position="419"/>
        <end position="438"/>
    </location>
</feature>
<feature type="compositionally biased region" description="Polar residues" evidence="1">
    <location>
        <begin position="845"/>
        <end position="854"/>
    </location>
</feature>
<feature type="compositionally biased region" description="Low complexity" evidence="1">
    <location>
        <begin position="545"/>
        <end position="561"/>
    </location>
</feature>
<evidence type="ECO:0000259" key="2">
    <source>
        <dbReference type="Pfam" id="PF02752"/>
    </source>
</evidence>
<protein>
    <recommendedName>
        <fullName evidence="2">Arrestin C-terminal-like domain-containing protein</fullName>
    </recommendedName>
</protein>
<feature type="domain" description="Arrestin C-terminal-like" evidence="2">
    <location>
        <begin position="309"/>
        <end position="416"/>
    </location>
</feature>
<comment type="caution">
    <text evidence="3">The sequence shown here is derived from an EMBL/GenBank/DDBJ whole genome shotgun (WGS) entry which is preliminary data.</text>
</comment>
<feature type="compositionally biased region" description="Basic and acidic residues" evidence="1">
    <location>
        <begin position="760"/>
        <end position="770"/>
    </location>
</feature>
<dbReference type="InterPro" id="IPR011022">
    <property type="entry name" value="Arrestin_C-like"/>
</dbReference>
<gene>
    <name evidence="3" type="ORF">BCR32DRAFT_327329</name>
</gene>
<accession>A0A1Y1X6Q8</accession>
<dbReference type="InterPro" id="IPR014752">
    <property type="entry name" value="Arrestin-like_C"/>
</dbReference>
<keyword evidence="4" id="KW-1185">Reference proteome</keyword>
<proteinExistence type="predicted"/>
<evidence type="ECO:0000313" key="4">
    <source>
        <dbReference type="Proteomes" id="UP000193944"/>
    </source>
</evidence>
<feature type="region of interest" description="Disordered" evidence="1">
    <location>
        <begin position="151"/>
        <end position="202"/>
    </location>
</feature>
<organism evidence="3 4">
    <name type="scientific">Anaeromyces robustus</name>
    <dbReference type="NCBI Taxonomy" id="1754192"/>
    <lineage>
        <taxon>Eukaryota</taxon>
        <taxon>Fungi</taxon>
        <taxon>Fungi incertae sedis</taxon>
        <taxon>Chytridiomycota</taxon>
        <taxon>Chytridiomycota incertae sedis</taxon>
        <taxon>Neocallimastigomycetes</taxon>
        <taxon>Neocallimastigales</taxon>
        <taxon>Neocallimastigaceae</taxon>
        <taxon>Anaeromyces</taxon>
    </lineage>
</organism>
<evidence type="ECO:0000256" key="1">
    <source>
        <dbReference type="SAM" id="MobiDB-lite"/>
    </source>
</evidence>
<sequence>MKQSSIPGNNNKKHFQICLDPEVFATAERCGYSKGIFEGEKVKGHIELELTKPEMVKCIRLQLIGYETKSSRIDYQDVLKYVNNPENPGGTLTKALKPMKMLSIDSNSGSSSNNNTNNKNNSSDNSSKYDNINILVDYDVVLWGKMLKSSISSNDDNNNSNNNNNNNDDDNNNNNDNNVLTVSTKNRTSFFSKGKSSSKDDYDSRKEVINHKFIASRLDTEPIDLPFSFKLRLINNANSSSLPSSYKNGKCQIEYFLYATIHRPWPNRNSVRLLKLRVLQKIKVDIPKYLESMEDKKIKELKFMKYIKKGLIEMKVKIPKKAYTHRENIPIEITINHLGMNRTIIGFAVGLYERCFYLDNNTKKYNKYSFKLVSERFYEYQVKPGESNAYTVLNFPIIDGNCSIQRKFLRNSMYSVNTSNSGHSNGGNDGSIKDEPEGNIEDEDLVEETENEDITKILLKDAKIPTISPTIDDSRWSIKVNHCIRVVAITNEYIDKIIQKFKSGDDKGNNEEASENDKGKDKDKDETPNNKYEEFLETDSIGIHVSPPSSPTTSPVNASSPKIQNNGHLTAEVNLPESRRTSYTGTKELLNTQNLENQKFITENKKYGVILGHLSNGDTPTIPRAQKALDTVFDITIGTMTKTPRIFGKEFKLNEEIEDQYYNSILRKNNINSKLKLVNSSGSISSKNSQKKDDEPDIQIHARIRTNSSSTDSLVLETDTTLNEDSNLRQRLSTVPPAHHIVGANINKELPLPPKQNKQTSKDEKKKENDPVVSQNPPLLPPRNDASTSSPIYQPVLPQYGQGGQQQQPYPLFPNIPQCSNPQEYQPSAPTMEDIDTPPPPYEYSANTNNQYYY</sequence>
<dbReference type="EMBL" id="MCFG01000120">
    <property type="protein sequence ID" value="ORX81375.1"/>
    <property type="molecule type" value="Genomic_DNA"/>
</dbReference>
<evidence type="ECO:0000313" key="3">
    <source>
        <dbReference type="EMBL" id="ORX81375.1"/>
    </source>
</evidence>
<dbReference type="STRING" id="1754192.A0A1Y1X6Q8"/>
<reference evidence="3 4" key="2">
    <citation type="submission" date="2016-08" db="EMBL/GenBank/DDBJ databases">
        <title>Pervasive Adenine N6-methylation of Active Genes in Fungi.</title>
        <authorList>
            <consortium name="DOE Joint Genome Institute"/>
            <person name="Mondo S.J."/>
            <person name="Dannebaum R.O."/>
            <person name="Kuo R.C."/>
            <person name="Labutti K."/>
            <person name="Haridas S."/>
            <person name="Kuo A."/>
            <person name="Salamov A."/>
            <person name="Ahrendt S.R."/>
            <person name="Lipzen A."/>
            <person name="Sullivan W."/>
            <person name="Andreopoulos W.B."/>
            <person name="Clum A."/>
            <person name="Lindquist E."/>
            <person name="Daum C."/>
            <person name="Ramamoorthy G.K."/>
            <person name="Gryganskyi A."/>
            <person name="Culley D."/>
            <person name="Magnuson J.K."/>
            <person name="James T.Y."/>
            <person name="O'Malley M.A."/>
            <person name="Stajich J.E."/>
            <person name="Spatafora J.W."/>
            <person name="Visel A."/>
            <person name="Grigoriev I.V."/>
        </authorList>
    </citation>
    <scope>NUCLEOTIDE SEQUENCE [LARGE SCALE GENOMIC DNA]</scope>
    <source>
        <strain evidence="3 4">S4</strain>
    </source>
</reference>
<name>A0A1Y1X6Q8_9FUNG</name>
<feature type="region of interest" description="Disordered" evidence="1">
    <location>
        <begin position="681"/>
        <end position="713"/>
    </location>
</feature>
<dbReference type="AlphaFoldDB" id="A0A1Y1X6Q8"/>
<feature type="compositionally biased region" description="Basic and acidic residues" evidence="1">
    <location>
        <begin position="690"/>
        <end position="700"/>
    </location>
</feature>
<dbReference type="Gene3D" id="2.60.40.640">
    <property type="match status" value="2"/>
</dbReference>
<feature type="region of interest" description="Disordered" evidence="1">
    <location>
        <begin position="503"/>
        <end position="529"/>
    </location>
</feature>
<reference evidence="3 4" key="1">
    <citation type="submission" date="2016-08" db="EMBL/GenBank/DDBJ databases">
        <title>A Parts List for Fungal Cellulosomes Revealed by Comparative Genomics.</title>
        <authorList>
            <consortium name="DOE Joint Genome Institute"/>
            <person name="Haitjema C.H."/>
            <person name="Gilmore S.P."/>
            <person name="Henske J.K."/>
            <person name="Solomon K.V."/>
            <person name="De Groot R."/>
            <person name="Kuo A."/>
            <person name="Mondo S.J."/>
            <person name="Salamov A.A."/>
            <person name="Labutti K."/>
            <person name="Zhao Z."/>
            <person name="Chiniquy J."/>
            <person name="Barry K."/>
            <person name="Brewer H.M."/>
            <person name="Purvine S.O."/>
            <person name="Wright A.T."/>
            <person name="Boxma B."/>
            <person name="Van Alen T."/>
            <person name="Hackstein J.H."/>
            <person name="Baker S.E."/>
            <person name="Grigoriev I.V."/>
            <person name="O'Malley M.A."/>
        </authorList>
    </citation>
    <scope>NUCLEOTIDE SEQUENCE [LARGE SCALE GENOMIC DNA]</scope>
    <source>
        <strain evidence="3 4">S4</strain>
    </source>
</reference>
<dbReference type="Pfam" id="PF02752">
    <property type="entry name" value="Arrestin_C"/>
    <property type="match status" value="1"/>
</dbReference>
<feature type="compositionally biased region" description="Polar residues" evidence="1">
    <location>
        <begin position="179"/>
        <end position="188"/>
    </location>
</feature>
<feature type="compositionally biased region" description="Polar residues" evidence="1">
    <location>
        <begin position="817"/>
        <end position="829"/>
    </location>
</feature>
<dbReference type="Proteomes" id="UP000193944">
    <property type="component" value="Unassembled WGS sequence"/>
</dbReference>
<dbReference type="OrthoDB" id="7785529at2759"/>
<feature type="compositionally biased region" description="Low complexity" evidence="1">
    <location>
        <begin position="793"/>
        <end position="810"/>
    </location>
</feature>
<feature type="region of interest" description="Disordered" evidence="1">
    <location>
        <begin position="542"/>
        <end position="573"/>
    </location>
</feature>